<organism evidence="17 18">
    <name type="scientific">Cephus cinctus</name>
    <name type="common">Wheat stem sawfly</name>
    <dbReference type="NCBI Taxonomy" id="211228"/>
    <lineage>
        <taxon>Eukaryota</taxon>
        <taxon>Metazoa</taxon>
        <taxon>Ecdysozoa</taxon>
        <taxon>Arthropoda</taxon>
        <taxon>Hexapoda</taxon>
        <taxon>Insecta</taxon>
        <taxon>Pterygota</taxon>
        <taxon>Neoptera</taxon>
        <taxon>Endopterygota</taxon>
        <taxon>Hymenoptera</taxon>
        <taxon>Cephoidea</taxon>
        <taxon>Cephidae</taxon>
        <taxon>Cephus</taxon>
    </lineage>
</organism>
<evidence type="ECO:0000259" key="15">
    <source>
        <dbReference type="PROSITE" id="PS50006"/>
    </source>
</evidence>
<dbReference type="Pfam" id="PF00498">
    <property type="entry name" value="FHA"/>
    <property type="match status" value="1"/>
</dbReference>
<feature type="domain" description="BRCT" evidence="16">
    <location>
        <begin position="1311"/>
        <end position="1406"/>
    </location>
</feature>
<evidence type="ECO:0000313" key="17">
    <source>
        <dbReference type="Proteomes" id="UP000694920"/>
    </source>
</evidence>
<keyword evidence="9" id="KW-0007">Acetylation</keyword>
<dbReference type="PROSITE" id="PS50172">
    <property type="entry name" value="BRCT"/>
    <property type="match status" value="2"/>
</dbReference>
<feature type="region of interest" description="Disordered" evidence="14">
    <location>
        <begin position="604"/>
        <end position="623"/>
    </location>
</feature>
<dbReference type="PANTHER" id="PTHR23196:SF1">
    <property type="entry name" value="PAX-INTERACTING PROTEIN 1"/>
    <property type="match status" value="1"/>
</dbReference>
<dbReference type="GeneID" id="107268775"/>
<feature type="region of interest" description="Disordered" evidence="14">
    <location>
        <begin position="417"/>
        <end position="497"/>
    </location>
</feature>
<keyword evidence="11" id="KW-0131">Cell cycle</keyword>
<dbReference type="SUPFAM" id="SSF52113">
    <property type="entry name" value="BRCT domain"/>
    <property type="match status" value="1"/>
</dbReference>
<feature type="compositionally biased region" description="Basic and acidic residues" evidence="14">
    <location>
        <begin position="417"/>
        <end position="426"/>
    </location>
</feature>
<comment type="subcellular location">
    <subcellularLocation>
        <location evidence="2">Chromosome</location>
    </subcellularLocation>
    <subcellularLocation>
        <location evidence="1">Nucleus</location>
    </subcellularLocation>
</comment>
<evidence type="ECO:0000256" key="8">
    <source>
        <dbReference type="ARBA" id="ARBA00022843"/>
    </source>
</evidence>
<dbReference type="SUPFAM" id="SSF49879">
    <property type="entry name" value="SMAD/FHA domain"/>
    <property type="match status" value="1"/>
</dbReference>
<dbReference type="PANTHER" id="PTHR23196">
    <property type="entry name" value="PAX TRANSCRIPTION ACTIVATION DOMAIN INTERACTING PROTEIN"/>
    <property type="match status" value="1"/>
</dbReference>
<dbReference type="PROSITE" id="PS50006">
    <property type="entry name" value="FHA_DOMAIN"/>
    <property type="match status" value="1"/>
</dbReference>
<feature type="compositionally biased region" description="Basic and acidic residues" evidence="14">
    <location>
        <begin position="681"/>
        <end position="741"/>
    </location>
</feature>
<feature type="compositionally biased region" description="Basic and acidic residues" evidence="14">
    <location>
        <begin position="774"/>
        <end position="799"/>
    </location>
</feature>
<feature type="compositionally biased region" description="Polar residues" evidence="14">
    <location>
        <begin position="170"/>
        <end position="180"/>
    </location>
</feature>
<evidence type="ECO:0000256" key="2">
    <source>
        <dbReference type="ARBA" id="ARBA00004286"/>
    </source>
</evidence>
<keyword evidence="5" id="KW-1017">Isopeptide bond</keyword>
<keyword evidence="4" id="KW-0158">Chromosome</keyword>
<evidence type="ECO:0000259" key="16">
    <source>
        <dbReference type="PROSITE" id="PS50172"/>
    </source>
</evidence>
<dbReference type="InterPro" id="IPR051579">
    <property type="entry name" value="DDR_Transcriptional_Reg"/>
</dbReference>
<evidence type="ECO:0000256" key="1">
    <source>
        <dbReference type="ARBA" id="ARBA00004123"/>
    </source>
</evidence>
<feature type="region of interest" description="Disordered" evidence="14">
    <location>
        <begin position="1028"/>
        <end position="1144"/>
    </location>
</feature>
<evidence type="ECO:0000256" key="14">
    <source>
        <dbReference type="SAM" id="MobiDB-lite"/>
    </source>
</evidence>
<sequence length="1408" mass="157453">MDIPATQVLDCPSDDISNEQVNIDTVYLYIELLHKFYHLSVQVGILSVGSINYPVFLGANKIGRHPGCHIVINHNTVSKEHAEIDAGKENNTFICDLRSANRTVINNRCLRPGLFYQLNDGNVITMGQIKATYKVLDGNDDVLMENSIIPITPLSGNNKNKQKNIIPGTPDSSLNNSSTCENDDSVIPGTQLEKSNVFRLPSLPAQLISKNNTANVSADAVETVTGILLNDNDMAIDVRPSNSENEKDEVSIFDKETESYSQAHGNESQPTFDIHDAETQIFVVDGIRGEKAGKVNEEKIIDESTKSKSQEGTLNPSENSNSSSQNFLNISLPPSPVNSHVGENDGRSDTEGSIILIRVEDFYGPLSDKLNARDGNYKDRSDVTASAKVNSNLNVESNNCLNTDMYDAPTQCIDNEKSNITEKTMDDDSETDEEGIFEDYVDKKKSRHPKKSETKDDSETDEEGLFERFTQKDKGKDNSNAKESKNSSIEKPDNDNDIFDALTQKISTKEKKAITETNKLSNQSGSTDPPIVLEEDVDFFTAPTQIPPKDDQQVDIESQPTQILEVNDVESTEKASNVSSESTEHNIDYEMAPTQRIDDIVETSSKVASKKQRSPSRKKTYRRIKMPLTDSEDTEGTWNDNIETNLKSMFNESSNKDGGMEHCQMSSQTLLNVLESTQEAAIEKSPRRNPETKTKKSLRKKLETADNELNQKETEETKNVPTETDFKKENSRSRQSDRKSCGETLPERLTPWPKDEGTKKPGRRTAAKIKMNNRKLDKSIGKRDSPSSSMNRDEGEPYRIVKYSLGGSSSRQSSFSLNLDPEKPAGSKRKISAKVVAELSDDEMEFEEIKNIAERMLAVKSVYGSSNAVPSKKGTTRSVRKFDTVLHNKLPGRSLLSTDRQSCSLSVSVIGNNKKNSPCNKLDDERSSVFQVEKEAPLRTIVKAQERNSRAKTRSENTKTFDENDELQEVSSELGKKSARIGSRKENKNMKTKLIESKKEDEPGSESQEIDEIITKWSNTTGININEKEETSGRKCPSRKSKRSNVINTEIKNETTNDTNISIDSNDSSRKVIFGKPTKIPRRTRATKQSSTLPKSVIEPPKLTENITMSQTQPARTRRAKSATVERGLVDEKSPSDNNEKDISAVMDTSKESTIRTPKKGRGRARKRKLDEVEIENLADTSIDSSILNISTASVNKNNSSMLSLMSPSKRRQRILFTGVTQNDYRKIIQKLGGTITESPSTCTVLVTDKVRRTFKFLCVMARPVPIVSVEWLIESEKSGHFLDMENFILHDHSAELKFQFILRESLERAQAEKLLKDYDVLLTPNVAPPSIAEFKEILKNCGARPLLKPPTTWNKKTIVISREEDLANAKKFLSKAPKNVPLVSPEFILTGILRHEVNFDEHRLTLQ</sequence>
<dbReference type="SMART" id="SM00292">
    <property type="entry name" value="BRCT"/>
    <property type="match status" value="2"/>
</dbReference>
<feature type="compositionally biased region" description="Basic and acidic residues" evidence="14">
    <location>
        <begin position="295"/>
        <end position="309"/>
    </location>
</feature>
<dbReference type="Gene3D" id="2.60.200.20">
    <property type="match status" value="1"/>
</dbReference>
<feature type="region of interest" description="Disordered" evidence="14">
    <location>
        <begin position="160"/>
        <end position="183"/>
    </location>
</feature>
<feature type="compositionally biased region" description="Basic and acidic residues" evidence="14">
    <location>
        <begin position="983"/>
        <end position="1002"/>
    </location>
</feature>
<dbReference type="Pfam" id="PF16770">
    <property type="entry name" value="RTT107_BRCT_5"/>
    <property type="match status" value="1"/>
</dbReference>
<dbReference type="CTD" id="38257"/>
<dbReference type="InterPro" id="IPR036420">
    <property type="entry name" value="BRCT_dom_sf"/>
</dbReference>
<keyword evidence="10" id="KW-0539">Nucleus</keyword>
<dbReference type="GO" id="GO:0005694">
    <property type="term" value="C:chromosome"/>
    <property type="evidence" value="ECO:0007669"/>
    <property type="project" value="UniProtKB-SubCell"/>
</dbReference>
<feature type="region of interest" description="Disordered" evidence="14">
    <location>
        <begin position="678"/>
        <end position="831"/>
    </location>
</feature>
<name>A0AAJ7RJJ4_CEPCN</name>
<dbReference type="CDD" id="cd18432">
    <property type="entry name" value="BRCT_PAXIP1_rpt6_like"/>
    <property type="match status" value="1"/>
</dbReference>
<keyword evidence="7" id="KW-0227">DNA damage</keyword>
<dbReference type="SMART" id="SM00240">
    <property type="entry name" value="FHA"/>
    <property type="match status" value="1"/>
</dbReference>
<dbReference type="GO" id="GO:0005634">
    <property type="term" value="C:nucleus"/>
    <property type="evidence" value="ECO:0007669"/>
    <property type="project" value="UniProtKB-SubCell"/>
</dbReference>
<feature type="compositionally biased region" description="Basic and acidic residues" evidence="14">
    <location>
        <begin position="945"/>
        <end position="962"/>
    </location>
</feature>
<evidence type="ECO:0000256" key="4">
    <source>
        <dbReference type="ARBA" id="ARBA00022454"/>
    </source>
</evidence>
<dbReference type="CDD" id="cd17744">
    <property type="entry name" value="BRCT_MDC1_rpt1"/>
    <property type="match status" value="1"/>
</dbReference>
<gene>
    <name evidence="18" type="primary">LOC107268775</name>
</gene>
<keyword evidence="6" id="KW-0677">Repeat</keyword>
<dbReference type="GO" id="GO:0006974">
    <property type="term" value="P:DNA damage response"/>
    <property type="evidence" value="ECO:0007669"/>
    <property type="project" value="UniProtKB-KW"/>
</dbReference>
<protein>
    <recommendedName>
        <fullName evidence="3">Mediator of DNA damage checkpoint protein 1</fullName>
    </recommendedName>
    <alternativeName>
        <fullName evidence="13">PAX transactivation activation domain-interacting protein</fullName>
    </alternativeName>
    <alternativeName>
        <fullName evidence="12">PAX-interacting protein 1</fullName>
    </alternativeName>
</protein>
<feature type="domain" description="BRCT" evidence="16">
    <location>
        <begin position="1212"/>
        <end position="1290"/>
    </location>
</feature>
<evidence type="ECO:0000256" key="10">
    <source>
        <dbReference type="ARBA" id="ARBA00023242"/>
    </source>
</evidence>
<feature type="region of interest" description="Disordered" evidence="14">
    <location>
        <begin position="1149"/>
        <end position="1168"/>
    </location>
</feature>
<proteinExistence type="predicted"/>
<feature type="compositionally biased region" description="Low complexity" evidence="14">
    <location>
        <begin position="1056"/>
        <end position="1066"/>
    </location>
</feature>
<dbReference type="InterPro" id="IPR008984">
    <property type="entry name" value="SMAD_FHA_dom_sf"/>
</dbReference>
<evidence type="ECO:0000256" key="5">
    <source>
        <dbReference type="ARBA" id="ARBA00022499"/>
    </source>
</evidence>
<dbReference type="KEGG" id="ccin:107268775"/>
<dbReference type="Proteomes" id="UP000694920">
    <property type="component" value="Unplaced"/>
</dbReference>
<dbReference type="InterPro" id="IPR001357">
    <property type="entry name" value="BRCT_dom"/>
</dbReference>
<dbReference type="InterPro" id="IPR000253">
    <property type="entry name" value="FHA_dom"/>
</dbReference>
<dbReference type="Gene3D" id="3.40.50.10190">
    <property type="entry name" value="BRCT domain"/>
    <property type="match status" value="2"/>
</dbReference>
<feature type="compositionally biased region" description="Basic and acidic residues" evidence="14">
    <location>
        <begin position="1128"/>
        <end position="1144"/>
    </location>
</feature>
<dbReference type="RefSeq" id="XP_024941759.1">
    <property type="nucleotide sequence ID" value="XM_025085991.1"/>
</dbReference>
<evidence type="ECO:0000313" key="18">
    <source>
        <dbReference type="RefSeq" id="XP_024941759.1"/>
    </source>
</evidence>
<feature type="compositionally biased region" description="Basic and acidic residues" evidence="14">
    <location>
        <begin position="465"/>
        <end position="494"/>
    </location>
</feature>
<feature type="region of interest" description="Disordered" evidence="14">
    <location>
        <begin position="295"/>
        <end position="349"/>
    </location>
</feature>
<feature type="compositionally biased region" description="Basic residues" evidence="14">
    <location>
        <begin position="760"/>
        <end position="773"/>
    </location>
</feature>
<keyword evidence="17" id="KW-1185">Reference proteome</keyword>
<reference evidence="18" key="1">
    <citation type="submission" date="2025-08" db="UniProtKB">
        <authorList>
            <consortium name="RefSeq"/>
        </authorList>
    </citation>
    <scope>IDENTIFICATION</scope>
</reference>
<feature type="compositionally biased region" description="Basic residues" evidence="14">
    <location>
        <begin position="608"/>
        <end position="623"/>
    </location>
</feature>
<evidence type="ECO:0000256" key="11">
    <source>
        <dbReference type="ARBA" id="ARBA00023306"/>
    </source>
</evidence>
<accession>A0AAJ7RJJ4</accession>
<feature type="compositionally biased region" description="Acidic residues" evidence="14">
    <location>
        <begin position="427"/>
        <end position="439"/>
    </location>
</feature>
<evidence type="ECO:0000256" key="7">
    <source>
        <dbReference type="ARBA" id="ARBA00022763"/>
    </source>
</evidence>
<evidence type="ECO:0000256" key="9">
    <source>
        <dbReference type="ARBA" id="ARBA00022990"/>
    </source>
</evidence>
<evidence type="ECO:0000256" key="6">
    <source>
        <dbReference type="ARBA" id="ARBA00022737"/>
    </source>
</evidence>
<feature type="region of interest" description="Disordered" evidence="14">
    <location>
        <begin position="945"/>
        <end position="1009"/>
    </location>
</feature>
<evidence type="ECO:0000256" key="13">
    <source>
        <dbReference type="ARBA" id="ARBA00030146"/>
    </source>
</evidence>
<dbReference type="Pfam" id="PF16589">
    <property type="entry name" value="BRCT_2"/>
    <property type="match status" value="1"/>
</dbReference>
<feature type="compositionally biased region" description="Low complexity" evidence="14">
    <location>
        <begin position="314"/>
        <end position="332"/>
    </location>
</feature>
<feature type="domain" description="FHA" evidence="15">
    <location>
        <begin position="60"/>
        <end position="110"/>
    </location>
</feature>
<keyword evidence="8" id="KW-0832">Ubl conjugation</keyword>
<feature type="compositionally biased region" description="Low complexity" evidence="14">
    <location>
        <begin position="804"/>
        <end position="817"/>
    </location>
</feature>
<evidence type="ECO:0000256" key="12">
    <source>
        <dbReference type="ARBA" id="ARBA00023858"/>
    </source>
</evidence>
<feature type="compositionally biased region" description="Basic residues" evidence="14">
    <location>
        <begin position="1157"/>
        <end position="1168"/>
    </location>
</feature>
<feature type="compositionally biased region" description="Polar residues" evidence="14">
    <location>
        <begin position="1105"/>
        <end position="1115"/>
    </location>
</feature>
<evidence type="ECO:0000256" key="3">
    <source>
        <dbReference type="ARBA" id="ARBA00015014"/>
    </source>
</evidence>